<feature type="compositionally biased region" description="Basic residues" evidence="1">
    <location>
        <begin position="166"/>
        <end position="177"/>
    </location>
</feature>
<evidence type="ECO:0000313" key="2">
    <source>
        <dbReference type="EMBL" id="KAF4446843.1"/>
    </source>
</evidence>
<reference evidence="2" key="1">
    <citation type="submission" date="2020-01" db="EMBL/GenBank/DDBJ databases">
        <title>Identification and distribution of gene clusters putatively required for synthesis of sphingolipid metabolism inhibitors in phylogenetically diverse species of the filamentous fungus Fusarium.</title>
        <authorList>
            <person name="Kim H.-S."/>
            <person name="Busman M."/>
            <person name="Brown D.W."/>
            <person name="Divon H."/>
            <person name="Uhlig S."/>
            <person name="Proctor R.H."/>
        </authorList>
    </citation>
    <scope>NUCLEOTIDE SEQUENCE</scope>
    <source>
        <strain evidence="2">NRRL 53441</strain>
    </source>
</reference>
<accession>A0A8H4KC78</accession>
<keyword evidence="3" id="KW-1185">Reference proteome</keyword>
<organism evidence="2 3">
    <name type="scientific">Fusarium austroafricanum</name>
    <dbReference type="NCBI Taxonomy" id="2364996"/>
    <lineage>
        <taxon>Eukaryota</taxon>
        <taxon>Fungi</taxon>
        <taxon>Dikarya</taxon>
        <taxon>Ascomycota</taxon>
        <taxon>Pezizomycotina</taxon>
        <taxon>Sordariomycetes</taxon>
        <taxon>Hypocreomycetidae</taxon>
        <taxon>Hypocreales</taxon>
        <taxon>Nectriaceae</taxon>
        <taxon>Fusarium</taxon>
        <taxon>Fusarium concolor species complex</taxon>
    </lineage>
</organism>
<feature type="region of interest" description="Disordered" evidence="1">
    <location>
        <begin position="114"/>
        <end position="177"/>
    </location>
</feature>
<feature type="compositionally biased region" description="Basic and acidic residues" evidence="1">
    <location>
        <begin position="134"/>
        <end position="158"/>
    </location>
</feature>
<evidence type="ECO:0000313" key="3">
    <source>
        <dbReference type="Proteomes" id="UP000605986"/>
    </source>
</evidence>
<evidence type="ECO:0000256" key="1">
    <source>
        <dbReference type="SAM" id="MobiDB-lite"/>
    </source>
</evidence>
<protein>
    <submittedName>
        <fullName evidence="2">Uncharacterized protein</fullName>
    </submittedName>
</protein>
<feature type="compositionally biased region" description="Acidic residues" evidence="1">
    <location>
        <begin position="115"/>
        <end position="133"/>
    </location>
</feature>
<comment type="caution">
    <text evidence="2">The sequence shown here is derived from an EMBL/GenBank/DDBJ whole genome shotgun (WGS) entry which is preliminary data.</text>
</comment>
<name>A0A8H4KC78_9HYPO</name>
<feature type="region of interest" description="Disordered" evidence="1">
    <location>
        <begin position="77"/>
        <end position="99"/>
    </location>
</feature>
<gene>
    <name evidence="2" type="ORF">F53441_9547</name>
</gene>
<proteinExistence type="predicted"/>
<dbReference type="Proteomes" id="UP000605986">
    <property type="component" value="Unassembled WGS sequence"/>
</dbReference>
<dbReference type="EMBL" id="JAADJG010000433">
    <property type="protein sequence ID" value="KAF4446843.1"/>
    <property type="molecule type" value="Genomic_DNA"/>
</dbReference>
<feature type="compositionally biased region" description="Polar residues" evidence="1">
    <location>
        <begin position="80"/>
        <end position="89"/>
    </location>
</feature>
<sequence length="177" mass="20004">MANSIYVIKSKEFEDLKKYLRGAKLSHFATANWGSGSVWKFGHGEGRATSRKTYHIGFKIRWDGHHVTCIFLEAPGGNRRLSTQEGKTPTTERDWGIECPTPQEVLKFYKRSWEVADDEEEDDDEDEEEDGDEGRESNNKGDGEAGEEQAKKEKKDYSEANGKANGKGKGKRNGKKK</sequence>
<dbReference type="OrthoDB" id="5154035at2759"/>
<dbReference type="AlphaFoldDB" id="A0A8H4KC78"/>